<dbReference type="InterPro" id="IPR012419">
    <property type="entry name" value="Cas1_AcylTrans_dom"/>
</dbReference>
<feature type="transmembrane region" description="Helical" evidence="7">
    <location>
        <begin position="350"/>
        <end position="369"/>
    </location>
</feature>
<organism evidence="9 10">
    <name type="scientific">Quercus suber</name>
    <name type="common">Cork oak</name>
    <dbReference type="NCBI Taxonomy" id="58331"/>
    <lineage>
        <taxon>Eukaryota</taxon>
        <taxon>Viridiplantae</taxon>
        <taxon>Streptophyta</taxon>
        <taxon>Embryophyta</taxon>
        <taxon>Tracheophyta</taxon>
        <taxon>Spermatophyta</taxon>
        <taxon>Magnoliopsida</taxon>
        <taxon>eudicotyledons</taxon>
        <taxon>Gunneridae</taxon>
        <taxon>Pentapetalae</taxon>
        <taxon>rosids</taxon>
        <taxon>fabids</taxon>
        <taxon>Fagales</taxon>
        <taxon>Fagaceae</taxon>
        <taxon>Quercus</taxon>
    </lineage>
</organism>
<protein>
    <submittedName>
        <fullName evidence="9">Protein reduced wall acetylation 4</fullName>
    </submittedName>
</protein>
<evidence type="ECO:0000256" key="2">
    <source>
        <dbReference type="ARBA" id="ARBA00006213"/>
    </source>
</evidence>
<dbReference type="GO" id="GO:0005345">
    <property type="term" value="F:purine nucleobase transmembrane transporter activity"/>
    <property type="evidence" value="ECO:0007669"/>
    <property type="project" value="UniProtKB-ARBA"/>
</dbReference>
<dbReference type="InterPro" id="IPR030182">
    <property type="entry name" value="PUP_plant"/>
</dbReference>
<evidence type="ECO:0000313" key="9">
    <source>
        <dbReference type="EMBL" id="KAK7834735.1"/>
    </source>
</evidence>
<feature type="transmembrane region" description="Helical" evidence="7">
    <location>
        <begin position="523"/>
        <end position="541"/>
    </location>
</feature>
<dbReference type="GO" id="GO:0015211">
    <property type="term" value="F:purine nucleoside transmembrane transporter activity"/>
    <property type="evidence" value="ECO:0007669"/>
    <property type="project" value="InterPro"/>
</dbReference>
<comment type="similarity">
    <text evidence="2">Belongs to the purine permeases (TC 2.A.7.14) family.</text>
</comment>
<evidence type="ECO:0000313" key="10">
    <source>
        <dbReference type="Proteomes" id="UP000237347"/>
    </source>
</evidence>
<dbReference type="GO" id="GO:0016020">
    <property type="term" value="C:membrane"/>
    <property type="evidence" value="ECO:0007669"/>
    <property type="project" value="UniProtKB-SubCell"/>
</dbReference>
<evidence type="ECO:0000256" key="3">
    <source>
        <dbReference type="ARBA" id="ARBA00022448"/>
    </source>
</evidence>
<feature type="transmembrane region" description="Helical" evidence="7">
    <location>
        <begin position="389"/>
        <end position="411"/>
    </location>
</feature>
<keyword evidence="6 7" id="KW-0472">Membrane</keyword>
<dbReference type="PANTHER" id="PTHR31376:SF17">
    <property type="entry name" value="PURINE PERMEASE 21-RELATED"/>
    <property type="match status" value="1"/>
</dbReference>
<evidence type="ECO:0000256" key="6">
    <source>
        <dbReference type="ARBA" id="ARBA00023136"/>
    </source>
</evidence>
<name>A0AAW0K7P5_QUESU</name>
<keyword evidence="10" id="KW-1185">Reference proteome</keyword>
<feature type="transmembrane region" description="Helical" evidence="7">
    <location>
        <begin position="144"/>
        <end position="162"/>
    </location>
</feature>
<feature type="transmembrane region" description="Helical" evidence="7">
    <location>
        <begin position="591"/>
        <end position="611"/>
    </location>
</feature>
<feature type="transmembrane region" description="Helical" evidence="7">
    <location>
        <begin position="316"/>
        <end position="338"/>
    </location>
</feature>
<dbReference type="SUPFAM" id="SSF103481">
    <property type="entry name" value="Multidrug resistance efflux transporter EmrE"/>
    <property type="match status" value="1"/>
</dbReference>
<dbReference type="InterPro" id="IPR037185">
    <property type="entry name" value="EmrE-like"/>
</dbReference>
<keyword evidence="4 7" id="KW-0812">Transmembrane</keyword>
<keyword evidence="3" id="KW-0813">Transport</keyword>
<dbReference type="Pfam" id="PF16913">
    <property type="entry name" value="PUNUT"/>
    <property type="match status" value="1"/>
</dbReference>
<dbReference type="Pfam" id="PF07779">
    <property type="entry name" value="Cas1_AcylT"/>
    <property type="match status" value="1"/>
</dbReference>
<dbReference type="AlphaFoldDB" id="A0AAW0K7P5"/>
<gene>
    <name evidence="9" type="primary">RWA4</name>
    <name evidence="9" type="ORF">CFP56_024132</name>
</gene>
<proteinExistence type="inferred from homology"/>
<feature type="transmembrane region" description="Helical" evidence="7">
    <location>
        <begin position="618"/>
        <end position="635"/>
    </location>
</feature>
<feature type="transmembrane region" description="Helical" evidence="7">
    <location>
        <begin position="61"/>
        <end position="84"/>
    </location>
</feature>
<feature type="transmembrane region" description="Helical" evidence="7">
    <location>
        <begin position="201"/>
        <end position="225"/>
    </location>
</feature>
<feature type="transmembrane region" description="Helical" evidence="7">
    <location>
        <begin position="483"/>
        <end position="503"/>
    </location>
</feature>
<reference evidence="9 10" key="1">
    <citation type="journal article" date="2018" name="Sci. Data">
        <title>The draft genome sequence of cork oak.</title>
        <authorList>
            <person name="Ramos A.M."/>
            <person name="Usie A."/>
            <person name="Barbosa P."/>
            <person name="Barros P.M."/>
            <person name="Capote T."/>
            <person name="Chaves I."/>
            <person name="Simoes F."/>
            <person name="Abreu I."/>
            <person name="Carrasquinho I."/>
            <person name="Faro C."/>
            <person name="Guimaraes J.B."/>
            <person name="Mendonca D."/>
            <person name="Nobrega F."/>
            <person name="Rodrigues L."/>
            <person name="Saibo N.J.M."/>
            <person name="Varela M.C."/>
            <person name="Egas C."/>
            <person name="Matos J."/>
            <person name="Miguel C.M."/>
            <person name="Oliveira M.M."/>
            <person name="Ricardo C.P."/>
            <person name="Goncalves S."/>
        </authorList>
    </citation>
    <scope>NUCLEOTIDE SEQUENCE [LARGE SCALE GENOMIC DNA]</scope>
    <source>
        <strain evidence="10">cv. HL8</strain>
    </source>
</reference>
<feature type="transmembrane region" description="Helical" evidence="7">
    <location>
        <begin position="237"/>
        <end position="261"/>
    </location>
</feature>
<feature type="transmembrane region" description="Helical" evidence="7">
    <location>
        <begin position="562"/>
        <end position="585"/>
    </location>
</feature>
<evidence type="ECO:0000256" key="4">
    <source>
        <dbReference type="ARBA" id="ARBA00022692"/>
    </source>
</evidence>
<evidence type="ECO:0000259" key="8">
    <source>
        <dbReference type="Pfam" id="PF07779"/>
    </source>
</evidence>
<feature type="transmembrane region" description="Helical" evidence="7">
    <location>
        <begin position="423"/>
        <end position="441"/>
    </location>
</feature>
<sequence>MKQMMWRLNFFVAFCCIVLNNDYMLYYICPMHTLFTVMVYGALGIFNKYNEIRSVMAVKFLASFLVVILIWEIPGFFEIFWRPLAFLLGYTDPAKPDLPRLHEWHFRSGLDRYIWIIGMIYAYYHPNVEKWMERLEECETKRRVSIKASIVAVSVFVGYLWYECIYKLDKVTYNKYHPYTSWIPITVYICLRNFTQQFRSFSLALLSWLGKITLETYISQFHIWLRSNVPNGQPKWLLSLIPEYPMLNFMLTSAIYVILYLSETSLNSFNFDMKEAQELQLHIMTAQLEAKEANSTTEHINVTSQLTIAQPINYGWWLRISMYTLFLLSGQSIAVLLGRLYYDKGGKSKWLGTVVQLIGFPVLLPYYFFPSLKNLKTNSTATTIHSKPPSTLVHVSVYVSLGLLMVADCFLYSTGLMYLPVSTYSLICASQLAFNAFFSFFLNSQKFTPLIVNSLVLLTISSILLVFETDPSSDSSKVSKGKYVIGLICTISASAGYGLVLSLTQVAFKKVFKKETFAAVMDMIIYQSLVATLGALVGLFASGEWKGLKTEMEEFELGKVSYIMTLVWTALIWDVFAIGCVGLIFEVSSLFSNAISVLGLPIVPVLAVIFFHDKIGGIKVISMVLAIWGFVSYVYQQYLDDLKSKQHEERNANEASNASSLQEVNGS</sequence>
<comment type="subcellular location">
    <subcellularLocation>
        <location evidence="1">Membrane</location>
        <topology evidence="1">Multi-pass membrane protein</topology>
    </subcellularLocation>
</comment>
<feature type="transmembrane region" description="Helical" evidence="7">
    <location>
        <begin position="447"/>
        <end position="467"/>
    </location>
</feature>
<evidence type="ECO:0000256" key="1">
    <source>
        <dbReference type="ARBA" id="ARBA00004141"/>
    </source>
</evidence>
<evidence type="ECO:0000256" key="7">
    <source>
        <dbReference type="SAM" id="Phobius"/>
    </source>
</evidence>
<keyword evidence="5 7" id="KW-1133">Transmembrane helix</keyword>
<feature type="transmembrane region" description="Helical" evidence="7">
    <location>
        <begin position="30"/>
        <end position="49"/>
    </location>
</feature>
<dbReference type="PANTHER" id="PTHR31376">
    <property type="entry name" value="OS09G0467300 PROTEIN-RELATED"/>
    <property type="match status" value="1"/>
</dbReference>
<feature type="domain" description="Cas1p 10 TM acyl transferase" evidence="8">
    <location>
        <begin position="3"/>
        <end position="259"/>
    </location>
</feature>
<accession>A0AAW0K7P5</accession>
<comment type="caution">
    <text evidence="9">The sequence shown here is derived from an EMBL/GenBank/DDBJ whole genome shotgun (WGS) entry which is preliminary data.</text>
</comment>
<dbReference type="EMBL" id="PKMF04000382">
    <property type="protein sequence ID" value="KAK7834735.1"/>
    <property type="molecule type" value="Genomic_DNA"/>
</dbReference>
<evidence type="ECO:0000256" key="5">
    <source>
        <dbReference type="ARBA" id="ARBA00022989"/>
    </source>
</evidence>
<dbReference type="Proteomes" id="UP000237347">
    <property type="component" value="Unassembled WGS sequence"/>
</dbReference>